<keyword evidence="4" id="KW-0560">Oxidoreductase</keyword>
<dbReference type="SUPFAM" id="SSF49482">
    <property type="entry name" value="Aromatic compound dioxygenase"/>
    <property type="match status" value="1"/>
</dbReference>
<dbReference type="Proteomes" id="UP001244011">
    <property type="component" value="Unassembled WGS sequence"/>
</dbReference>
<dbReference type="InterPro" id="IPR015889">
    <property type="entry name" value="Intradiol_dOase_core"/>
</dbReference>
<feature type="compositionally biased region" description="Gly residues" evidence="1">
    <location>
        <begin position="392"/>
        <end position="402"/>
    </location>
</feature>
<evidence type="ECO:0000313" key="4">
    <source>
        <dbReference type="EMBL" id="KAK1763110.1"/>
    </source>
</evidence>
<evidence type="ECO:0000256" key="2">
    <source>
        <dbReference type="SAM" id="SignalP"/>
    </source>
</evidence>
<gene>
    <name evidence="4" type="ORF">QBC33DRAFT_499860</name>
</gene>
<dbReference type="Gene3D" id="2.60.130.10">
    <property type="entry name" value="Aromatic compound dioxygenase"/>
    <property type="match status" value="1"/>
</dbReference>
<evidence type="ECO:0000259" key="3">
    <source>
        <dbReference type="Pfam" id="PF00775"/>
    </source>
</evidence>
<name>A0AAJ0FJH1_9PEZI</name>
<keyword evidence="4" id="KW-0223">Dioxygenase</keyword>
<organism evidence="4 5">
    <name type="scientific">Phialemonium atrogriseum</name>
    <dbReference type="NCBI Taxonomy" id="1093897"/>
    <lineage>
        <taxon>Eukaryota</taxon>
        <taxon>Fungi</taxon>
        <taxon>Dikarya</taxon>
        <taxon>Ascomycota</taxon>
        <taxon>Pezizomycotina</taxon>
        <taxon>Sordariomycetes</taxon>
        <taxon>Sordariomycetidae</taxon>
        <taxon>Cephalothecales</taxon>
        <taxon>Cephalothecaceae</taxon>
        <taxon>Phialemonium</taxon>
    </lineage>
</organism>
<accession>A0AAJ0FJH1</accession>
<dbReference type="GO" id="GO:0016702">
    <property type="term" value="F:oxidoreductase activity, acting on single donors with incorporation of molecular oxygen, incorporation of two atoms of oxygen"/>
    <property type="evidence" value="ECO:0007669"/>
    <property type="project" value="InterPro"/>
</dbReference>
<feature type="region of interest" description="Disordered" evidence="1">
    <location>
        <begin position="391"/>
        <end position="430"/>
    </location>
</feature>
<comment type="caution">
    <text evidence="4">The sequence shown here is derived from an EMBL/GenBank/DDBJ whole genome shotgun (WGS) entry which is preliminary data.</text>
</comment>
<dbReference type="EMBL" id="MU839030">
    <property type="protein sequence ID" value="KAK1763110.1"/>
    <property type="molecule type" value="Genomic_DNA"/>
</dbReference>
<dbReference type="GO" id="GO:0008199">
    <property type="term" value="F:ferric iron binding"/>
    <property type="evidence" value="ECO:0007669"/>
    <property type="project" value="InterPro"/>
</dbReference>
<feature type="signal peptide" evidence="2">
    <location>
        <begin position="1"/>
        <end position="23"/>
    </location>
</feature>
<feature type="chain" id="PRO_5042535576" evidence="2">
    <location>
        <begin position="24"/>
        <end position="430"/>
    </location>
</feature>
<protein>
    <submittedName>
        <fullName evidence="4">Intradiol ring-cleavage dioxygenase</fullName>
    </submittedName>
</protein>
<dbReference type="RefSeq" id="XP_060279323.1">
    <property type="nucleotide sequence ID" value="XM_060425659.1"/>
</dbReference>
<dbReference type="CDD" id="cd03457">
    <property type="entry name" value="intradiol_dioxygenase_like"/>
    <property type="match status" value="1"/>
</dbReference>
<sequence length="430" mass="46163">MAKLQSLLAALLAGSSILGGVLAHPGETHSVQKVKKSIAERDLAIAHSKRVTQQCAAKPKHRSLQARSAARRSMTAQLLREKRGIVDKPMIARRDQDALDAWLNTCHDQGASVEYELSTEESVIFTSNATTALTPETIIGPYFVAGEHIRSNITEGQAGVPIHLDIQFIDIETCEPVPNMLVDVWHSNATGSYSGVGGAGQGDLNTTFCRGVQSTDKDGVTQFDSIYPGHYVGRTIHIHVVTRRGGKILPNGTYTGGTVNHIGQIYFDQELNDAVESLEPYISNTAQRTTNVGDFLTADEATADYDPFLDYIRLGDDANDGLLMWITIGINTTADYDDMAMEAAHLYKEGGKSSNGGMGGMPPFPANFTGFPPGVPFPTGAFPPGMPFPTGGFPGFPTGAGGAQATAKPWGPCLRKTKDDKKEEPEDKPE</sequence>
<keyword evidence="5" id="KW-1185">Reference proteome</keyword>
<dbReference type="InterPro" id="IPR000627">
    <property type="entry name" value="Intradiol_dOase_C"/>
</dbReference>
<keyword evidence="2" id="KW-0732">Signal</keyword>
<dbReference type="PANTHER" id="PTHR34315:SF1">
    <property type="entry name" value="INTRADIOL RING-CLEAVAGE DIOXYGENASES DOMAIN-CONTAINING PROTEIN-RELATED"/>
    <property type="match status" value="1"/>
</dbReference>
<reference evidence="4" key="1">
    <citation type="submission" date="2023-06" db="EMBL/GenBank/DDBJ databases">
        <title>Genome-scale phylogeny and comparative genomics of the fungal order Sordariales.</title>
        <authorList>
            <consortium name="Lawrence Berkeley National Laboratory"/>
            <person name="Hensen N."/>
            <person name="Bonometti L."/>
            <person name="Westerberg I."/>
            <person name="Brannstrom I.O."/>
            <person name="Guillou S."/>
            <person name="Cros-Aarteil S."/>
            <person name="Calhoun S."/>
            <person name="Haridas S."/>
            <person name="Kuo A."/>
            <person name="Mondo S."/>
            <person name="Pangilinan J."/>
            <person name="Riley R."/>
            <person name="Labutti K."/>
            <person name="Andreopoulos B."/>
            <person name="Lipzen A."/>
            <person name="Chen C."/>
            <person name="Yanf M."/>
            <person name="Daum C."/>
            <person name="Ng V."/>
            <person name="Clum A."/>
            <person name="Steindorff A."/>
            <person name="Ohm R."/>
            <person name="Martin F."/>
            <person name="Silar P."/>
            <person name="Natvig D."/>
            <person name="Lalanne C."/>
            <person name="Gautier V."/>
            <person name="Ament-Velasquez S.L."/>
            <person name="Kruys A."/>
            <person name="Hutchinson M.I."/>
            <person name="Powell A.J."/>
            <person name="Barry K."/>
            <person name="Miller A.N."/>
            <person name="Grigoriev I.V."/>
            <person name="Debuchy R."/>
            <person name="Gladieux P."/>
            <person name="Thoren M.H."/>
            <person name="Johannesson H."/>
        </authorList>
    </citation>
    <scope>NUCLEOTIDE SEQUENCE</scope>
    <source>
        <strain evidence="4">8032-3</strain>
    </source>
</reference>
<evidence type="ECO:0000313" key="5">
    <source>
        <dbReference type="Proteomes" id="UP001244011"/>
    </source>
</evidence>
<dbReference type="GeneID" id="85308846"/>
<proteinExistence type="predicted"/>
<evidence type="ECO:0000256" key="1">
    <source>
        <dbReference type="SAM" id="MobiDB-lite"/>
    </source>
</evidence>
<dbReference type="Pfam" id="PF00775">
    <property type="entry name" value="Dioxygenase_C"/>
    <property type="match status" value="1"/>
</dbReference>
<dbReference type="AlphaFoldDB" id="A0AAJ0FJH1"/>
<feature type="domain" description="Intradiol ring-cleavage dioxygenases" evidence="3">
    <location>
        <begin position="140"/>
        <end position="235"/>
    </location>
</feature>
<feature type="compositionally biased region" description="Basic and acidic residues" evidence="1">
    <location>
        <begin position="416"/>
        <end position="430"/>
    </location>
</feature>
<dbReference type="PANTHER" id="PTHR34315">
    <property type="match status" value="1"/>
</dbReference>